<dbReference type="Proteomes" id="UP001341840">
    <property type="component" value="Unassembled WGS sequence"/>
</dbReference>
<proteinExistence type="predicted"/>
<comment type="caution">
    <text evidence="1">The sequence shown here is derived from an EMBL/GenBank/DDBJ whole genome shotgun (WGS) entry which is preliminary data.</text>
</comment>
<sequence>MQPCPFLNSHDSMYAHLCLRLMAHEQLPLPYTSTIPIFSSGASSFSEIISERLCQLEQYVPSELDGTFEQFPYYIENVLTCAHYLEDRINMVGLSCKMSQGSL</sequence>
<organism evidence="1 2">
    <name type="scientific">Stylosanthes scabra</name>
    <dbReference type="NCBI Taxonomy" id="79078"/>
    <lineage>
        <taxon>Eukaryota</taxon>
        <taxon>Viridiplantae</taxon>
        <taxon>Streptophyta</taxon>
        <taxon>Embryophyta</taxon>
        <taxon>Tracheophyta</taxon>
        <taxon>Spermatophyta</taxon>
        <taxon>Magnoliopsida</taxon>
        <taxon>eudicotyledons</taxon>
        <taxon>Gunneridae</taxon>
        <taxon>Pentapetalae</taxon>
        <taxon>rosids</taxon>
        <taxon>fabids</taxon>
        <taxon>Fabales</taxon>
        <taxon>Fabaceae</taxon>
        <taxon>Papilionoideae</taxon>
        <taxon>50 kb inversion clade</taxon>
        <taxon>dalbergioids sensu lato</taxon>
        <taxon>Dalbergieae</taxon>
        <taxon>Pterocarpus clade</taxon>
        <taxon>Stylosanthes</taxon>
    </lineage>
</organism>
<protein>
    <submittedName>
        <fullName evidence="1">Uncharacterized protein</fullName>
    </submittedName>
</protein>
<evidence type="ECO:0000313" key="1">
    <source>
        <dbReference type="EMBL" id="MED6211415.1"/>
    </source>
</evidence>
<gene>
    <name evidence="1" type="ORF">PIB30_073482</name>
</gene>
<keyword evidence="2" id="KW-1185">Reference proteome</keyword>
<accession>A0ABU6YPY5</accession>
<name>A0ABU6YPY5_9FABA</name>
<reference evidence="1 2" key="1">
    <citation type="journal article" date="2023" name="Plants (Basel)">
        <title>Bridging the Gap: Combining Genomics and Transcriptomics Approaches to Understand Stylosanthes scabra, an Orphan Legume from the Brazilian Caatinga.</title>
        <authorList>
            <person name="Ferreira-Neto J.R.C."/>
            <person name="da Silva M.D."/>
            <person name="Binneck E."/>
            <person name="de Melo N.F."/>
            <person name="da Silva R.H."/>
            <person name="de Melo A.L.T.M."/>
            <person name="Pandolfi V."/>
            <person name="Bustamante F.O."/>
            <person name="Brasileiro-Vidal A.C."/>
            <person name="Benko-Iseppon A.M."/>
        </authorList>
    </citation>
    <scope>NUCLEOTIDE SEQUENCE [LARGE SCALE GENOMIC DNA]</scope>
    <source>
        <tissue evidence="1">Leaves</tissue>
    </source>
</reference>
<evidence type="ECO:0000313" key="2">
    <source>
        <dbReference type="Proteomes" id="UP001341840"/>
    </source>
</evidence>
<dbReference type="EMBL" id="JASCZI010242548">
    <property type="protein sequence ID" value="MED6211415.1"/>
    <property type="molecule type" value="Genomic_DNA"/>
</dbReference>